<dbReference type="InterPro" id="IPR002470">
    <property type="entry name" value="Peptidase_S9A"/>
</dbReference>
<evidence type="ECO:0000259" key="6">
    <source>
        <dbReference type="Pfam" id="PF00326"/>
    </source>
</evidence>
<keyword evidence="4" id="KW-0720">Serine protease</keyword>
<dbReference type="PANTHER" id="PTHR11757:SF19">
    <property type="entry name" value="PROLYL ENDOPEPTIDASE-LIKE"/>
    <property type="match status" value="1"/>
</dbReference>
<dbReference type="InterPro" id="IPR001375">
    <property type="entry name" value="Peptidase_S9_cat"/>
</dbReference>
<dbReference type="Gene3D" id="2.130.10.120">
    <property type="entry name" value="Prolyl oligopeptidase, N-terminal domain"/>
    <property type="match status" value="1"/>
</dbReference>
<accession>A0AB39CLM6</accession>
<dbReference type="InterPro" id="IPR051543">
    <property type="entry name" value="Serine_Peptidase_S9A"/>
</dbReference>
<dbReference type="PRINTS" id="PR00862">
    <property type="entry name" value="PROLIGOPTASE"/>
</dbReference>
<dbReference type="EMBL" id="CP158252">
    <property type="protein sequence ID" value="XDJ42919.1"/>
    <property type="molecule type" value="Genomic_DNA"/>
</dbReference>
<dbReference type="Pfam" id="PF00326">
    <property type="entry name" value="Peptidase_S9"/>
    <property type="match status" value="1"/>
</dbReference>
<keyword evidence="2" id="KW-0645">Protease</keyword>
<dbReference type="PANTHER" id="PTHR11757">
    <property type="entry name" value="PROTEASE FAMILY S9A OLIGOPEPTIDASE"/>
    <property type="match status" value="1"/>
</dbReference>
<evidence type="ECO:0000256" key="3">
    <source>
        <dbReference type="ARBA" id="ARBA00022801"/>
    </source>
</evidence>
<feature type="domain" description="Peptidase S9A N-terminal" evidence="7">
    <location>
        <begin position="20"/>
        <end position="419"/>
    </location>
</feature>
<evidence type="ECO:0000256" key="2">
    <source>
        <dbReference type="ARBA" id="ARBA00022670"/>
    </source>
</evidence>
<evidence type="ECO:0000256" key="4">
    <source>
        <dbReference type="ARBA" id="ARBA00022825"/>
    </source>
</evidence>
<evidence type="ECO:0000259" key="7">
    <source>
        <dbReference type="Pfam" id="PF02897"/>
    </source>
</evidence>
<organism evidence="8">
    <name type="scientific">Castellaniella ginsengisoli</name>
    <dbReference type="NCBI Taxonomy" id="546114"/>
    <lineage>
        <taxon>Bacteria</taxon>
        <taxon>Pseudomonadati</taxon>
        <taxon>Pseudomonadota</taxon>
        <taxon>Betaproteobacteria</taxon>
        <taxon>Burkholderiales</taxon>
        <taxon>Alcaligenaceae</taxon>
        <taxon>Castellaniella</taxon>
    </lineage>
</organism>
<name>A0AB39CLM6_9BURK</name>
<dbReference type="InterPro" id="IPR023302">
    <property type="entry name" value="Pept_S9A_N"/>
</dbReference>
<feature type="domain" description="Peptidase S9 prolyl oligopeptidase catalytic" evidence="6">
    <location>
        <begin position="479"/>
        <end position="696"/>
    </location>
</feature>
<keyword evidence="3" id="KW-0378">Hydrolase</keyword>
<gene>
    <name evidence="8" type="ORF">ABRY99_04960</name>
</gene>
<protein>
    <submittedName>
        <fullName evidence="8">Prolyl oligopeptidase family serine peptidase</fullName>
    </submittedName>
</protein>
<comment type="similarity">
    <text evidence="1">Belongs to the peptidase S9A family.</text>
</comment>
<dbReference type="SUPFAM" id="SSF50993">
    <property type="entry name" value="Peptidase/esterase 'gauge' domain"/>
    <property type="match status" value="1"/>
</dbReference>
<evidence type="ECO:0000256" key="1">
    <source>
        <dbReference type="ARBA" id="ARBA00005228"/>
    </source>
</evidence>
<dbReference type="InterPro" id="IPR029058">
    <property type="entry name" value="AB_hydrolase_fold"/>
</dbReference>
<dbReference type="Gene3D" id="3.40.50.1820">
    <property type="entry name" value="alpha/beta hydrolase"/>
    <property type="match status" value="1"/>
</dbReference>
<dbReference type="SUPFAM" id="SSF53474">
    <property type="entry name" value="alpha/beta-Hydrolases"/>
    <property type="match status" value="1"/>
</dbReference>
<proteinExistence type="inferred from homology"/>
<dbReference type="RefSeq" id="WP_368643878.1">
    <property type="nucleotide sequence ID" value="NZ_CP158252.1"/>
</dbReference>
<evidence type="ECO:0000256" key="5">
    <source>
        <dbReference type="SAM" id="MobiDB-lite"/>
    </source>
</evidence>
<dbReference type="AlphaFoldDB" id="A0AB39CLM6"/>
<dbReference type="Pfam" id="PF02897">
    <property type="entry name" value="Peptidase_S9_N"/>
    <property type="match status" value="1"/>
</dbReference>
<dbReference type="GO" id="GO:0004252">
    <property type="term" value="F:serine-type endopeptidase activity"/>
    <property type="evidence" value="ECO:0007669"/>
    <property type="project" value="InterPro"/>
</dbReference>
<dbReference type="GO" id="GO:0006508">
    <property type="term" value="P:proteolysis"/>
    <property type="evidence" value="ECO:0007669"/>
    <property type="project" value="UniProtKB-KW"/>
</dbReference>
<reference evidence="8" key="1">
    <citation type="submission" date="2024-05" db="EMBL/GenBank/DDBJ databases">
        <authorList>
            <person name="Luo Y.-C."/>
            <person name="Nicholds J."/>
            <person name="Mortimer T."/>
            <person name="Maboni G."/>
        </authorList>
    </citation>
    <scope>NUCLEOTIDE SEQUENCE</scope>
    <source>
        <strain evidence="8">153920</strain>
    </source>
</reference>
<feature type="region of interest" description="Disordered" evidence="5">
    <location>
        <begin position="1"/>
        <end position="30"/>
    </location>
</feature>
<evidence type="ECO:0000313" key="8">
    <source>
        <dbReference type="EMBL" id="XDJ42919.1"/>
    </source>
</evidence>
<sequence length="707" mass="77698">MSLSSARPGQTPGWPDVSPPEAPRESHEIRQLGRVRNDVYAWMRFIPASGTRTLDTLPCRLRDHLLAEMRYAREVLQPLDPDVRWFLDRLTAGAPQGREPAPDACEGWRYHVLPSEGGARPVFARTDAGGRTQRLFDEAARAEGHAYYRATDHQPSPDDRYFAWAEDVVGDDRHRICLLDIGSGVIRTVVQSDAFGYGGLAFSPSSRYLFWIWRDAHSRPTRLYRSPVEGGQPVLVYEERDPAIFMRVARTAAGGFVALTLAGPDMGEVRLIAAGAETRPPRPVRPRCRGVRYEVEEWNGALLMLTDADGAADRKLLRLDPATFLPRDELVPHRPGVPIVALRPFAETLVRLERAHGLHRLVLMHADGRETRVGFDEPAYCIEIAAAQSYGAGRMRILHQGPASPPRWIDVDLADGRCRVAGQAMPPGFDPAAYCVERIEARAPDGETVPLTVLSRRDASGPQPVLLTGYGAYGIAREPDFSWPAAVLVEAGFRYAIAHVRGGSEKGARWYREGCRAHKRHSMTDFIACAQHLVRIGYAAPGRIVAHGVSAGGLLVCGAMNMAPQLWAGVIAQVPFVDMLNTMSDADHPLVPLLRPDWGDPLADPEAYDWIAGLSPYENVGRADYPPLLCTAGLKDDRVPYWEPAKLVANIRRLGTGGAPAILVLNPDSGHQESDEQNRAFEQAALFWAFACRCAGVPVPPGKADPP</sequence>